<proteinExistence type="predicted"/>
<evidence type="ECO:0000313" key="2">
    <source>
        <dbReference type="EMBL" id="KAJ8311716.1"/>
    </source>
</evidence>
<gene>
    <name evidence="2" type="ORF">KUTeg_011071</name>
</gene>
<keyword evidence="3" id="KW-1185">Reference proteome</keyword>
<dbReference type="Proteomes" id="UP001217089">
    <property type="component" value="Unassembled WGS sequence"/>
</dbReference>
<comment type="caution">
    <text evidence="2">The sequence shown here is derived from an EMBL/GenBank/DDBJ whole genome shotgun (WGS) entry which is preliminary data.</text>
</comment>
<dbReference type="InterPro" id="IPR046903">
    <property type="entry name" value="Mab-21-like_nuc_Trfase"/>
</dbReference>
<dbReference type="Gene3D" id="1.10.1410.40">
    <property type="match status" value="1"/>
</dbReference>
<accession>A0ABQ9F555</accession>
<evidence type="ECO:0000259" key="1">
    <source>
        <dbReference type="Pfam" id="PF03281"/>
    </source>
</evidence>
<sequence length="184" mass="21281">MEVNGNILVSENPNDLDIDIVMITKDIKLGFAKLRCSNSQKNKLYFGDGLIQTHEGLFLSSLFSRDEYLRQMLNHFILFVPRLDLDLLRCLTCKWPQITSEWNTRRRHNGWPSSDLIQDIVQDGCLLVPFGNPNSQESDLQWRISFSLGETKLVHSFNHTQFLCYGLLNLFLKHAINSNPQVKD</sequence>
<name>A0ABQ9F555_TEGGR</name>
<reference evidence="2 3" key="1">
    <citation type="submission" date="2022-12" db="EMBL/GenBank/DDBJ databases">
        <title>Chromosome-level genome of Tegillarca granosa.</title>
        <authorList>
            <person name="Kim J."/>
        </authorList>
    </citation>
    <scope>NUCLEOTIDE SEQUENCE [LARGE SCALE GENOMIC DNA]</scope>
    <source>
        <strain evidence="2">Teg-2019</strain>
        <tissue evidence="2">Adductor muscle</tissue>
    </source>
</reference>
<protein>
    <recommendedName>
        <fullName evidence="1">Mab-21-like nucleotidyltransferase domain-containing protein</fullName>
    </recommendedName>
</protein>
<organism evidence="2 3">
    <name type="scientific">Tegillarca granosa</name>
    <name type="common">Malaysian cockle</name>
    <name type="synonym">Anadara granosa</name>
    <dbReference type="NCBI Taxonomy" id="220873"/>
    <lineage>
        <taxon>Eukaryota</taxon>
        <taxon>Metazoa</taxon>
        <taxon>Spiralia</taxon>
        <taxon>Lophotrochozoa</taxon>
        <taxon>Mollusca</taxon>
        <taxon>Bivalvia</taxon>
        <taxon>Autobranchia</taxon>
        <taxon>Pteriomorphia</taxon>
        <taxon>Arcoida</taxon>
        <taxon>Arcoidea</taxon>
        <taxon>Arcidae</taxon>
        <taxon>Tegillarca</taxon>
    </lineage>
</organism>
<dbReference type="PANTHER" id="PTHR10656">
    <property type="entry name" value="CELL FATE DETERMINING PROTEIN MAB21-RELATED"/>
    <property type="match status" value="1"/>
</dbReference>
<dbReference type="Pfam" id="PF03281">
    <property type="entry name" value="Mab-21"/>
    <property type="match status" value="1"/>
</dbReference>
<dbReference type="EMBL" id="JARBDR010000496">
    <property type="protein sequence ID" value="KAJ8311716.1"/>
    <property type="molecule type" value="Genomic_DNA"/>
</dbReference>
<evidence type="ECO:0000313" key="3">
    <source>
        <dbReference type="Proteomes" id="UP001217089"/>
    </source>
</evidence>
<dbReference type="PANTHER" id="PTHR10656:SF69">
    <property type="entry name" value="MAB-21-LIKE HHH_H2TH-LIKE DOMAIN-CONTAINING PROTEIN"/>
    <property type="match status" value="1"/>
</dbReference>
<feature type="domain" description="Mab-21-like nucleotidyltransferase" evidence="1">
    <location>
        <begin position="88"/>
        <end position="155"/>
    </location>
</feature>